<reference evidence="2 3" key="1">
    <citation type="journal article" date="2020" name="Fungal Divers.">
        <title>Resolving the Mortierellaceae phylogeny through synthesis of multi-gene phylogenetics and phylogenomics.</title>
        <authorList>
            <person name="Vandepol N."/>
            <person name="Liber J."/>
            <person name="Desiro A."/>
            <person name="Na H."/>
            <person name="Kennedy M."/>
            <person name="Barry K."/>
            <person name="Grigoriev I.V."/>
            <person name="Miller A.N."/>
            <person name="O'Donnell K."/>
            <person name="Stajich J.E."/>
            <person name="Bonito G."/>
        </authorList>
    </citation>
    <scope>NUCLEOTIDE SEQUENCE [LARGE SCALE GENOMIC DNA]</scope>
    <source>
        <strain evidence="2 3">AD045</strain>
    </source>
</reference>
<evidence type="ECO:0000313" key="2">
    <source>
        <dbReference type="EMBL" id="KAG0287344.1"/>
    </source>
</evidence>
<evidence type="ECO:0000313" key="3">
    <source>
        <dbReference type="Proteomes" id="UP001194696"/>
    </source>
</evidence>
<name>A0ABQ7JYP7_9FUNG</name>
<dbReference type="Proteomes" id="UP001194696">
    <property type="component" value="Unassembled WGS sequence"/>
</dbReference>
<organism evidence="2 3">
    <name type="scientific">Linnemannia gamsii</name>
    <dbReference type="NCBI Taxonomy" id="64522"/>
    <lineage>
        <taxon>Eukaryota</taxon>
        <taxon>Fungi</taxon>
        <taxon>Fungi incertae sedis</taxon>
        <taxon>Mucoromycota</taxon>
        <taxon>Mortierellomycotina</taxon>
        <taxon>Mortierellomycetes</taxon>
        <taxon>Mortierellales</taxon>
        <taxon>Mortierellaceae</taxon>
        <taxon>Linnemannia</taxon>
    </lineage>
</organism>
<accession>A0ABQ7JYP7</accession>
<gene>
    <name evidence="2" type="ORF">BGZ96_008696</name>
</gene>
<comment type="caution">
    <text evidence="2">The sequence shown here is derived from an EMBL/GenBank/DDBJ whole genome shotgun (WGS) entry which is preliminary data.</text>
</comment>
<evidence type="ECO:0000256" key="1">
    <source>
        <dbReference type="SAM" id="MobiDB-lite"/>
    </source>
</evidence>
<proteinExistence type="predicted"/>
<dbReference type="EMBL" id="JAAAIM010000499">
    <property type="protein sequence ID" value="KAG0287344.1"/>
    <property type="molecule type" value="Genomic_DNA"/>
</dbReference>
<feature type="compositionally biased region" description="Polar residues" evidence="1">
    <location>
        <begin position="1"/>
        <end position="12"/>
    </location>
</feature>
<sequence length="97" mass="10488">MDQKGASFTTRPLSIGIGTGLDKDDRTCPSRLRGNADCGDPFLGAPEDSPVELDLSHKLELEDSIEVTDALWLSRREDPSPVLKCGPDSMLDLLVSC</sequence>
<feature type="region of interest" description="Disordered" evidence="1">
    <location>
        <begin position="1"/>
        <end position="26"/>
    </location>
</feature>
<protein>
    <submittedName>
        <fullName evidence="2">Uncharacterized protein</fullName>
    </submittedName>
</protein>
<keyword evidence="3" id="KW-1185">Reference proteome</keyword>